<evidence type="ECO:0000259" key="7">
    <source>
        <dbReference type="PROSITE" id="PS50863"/>
    </source>
</evidence>
<sequence length="276" mass="31817">MHPSIAYCFKIYTQHQRIWLGTFKSEREAAAAYDSAAVSLRGRPTHRNIPWTSVTAHEPNFQAQFTPDIVLAMIKDGSYAGRFSDYLRAHHHHDPTLSGPHNRAFRHLFQKELTPSDVGKLNRLVIPKKYALKFLPQIPYIKDGGNDGNNNNVDDLELVFFERCMSKSWKLRYCYWKSSQSFVFTRGWNRFAKEKKLRAKDRVIFSLYEAGEQKLSVIDVAYFEGFGQKELMEDREEGRSIGEIAVVEEGKDIIGSRVEVGLEEAKGFRLFGFQIV</sequence>
<dbReference type="Gene3D" id="2.40.330.10">
    <property type="entry name" value="DNA-binding pseudobarrel domain"/>
    <property type="match status" value="1"/>
</dbReference>
<dbReference type="PROSITE" id="PS50863">
    <property type="entry name" value="B3"/>
    <property type="match status" value="1"/>
</dbReference>
<dbReference type="PANTHER" id="PTHR31140:SF58">
    <property type="entry name" value="DNA-BINDING PROTEIN RAV1"/>
    <property type="match status" value="1"/>
</dbReference>
<dbReference type="InterPro" id="IPR001471">
    <property type="entry name" value="AP2/ERF_dom"/>
</dbReference>
<dbReference type="SUPFAM" id="SSF101936">
    <property type="entry name" value="DNA-binding pseudobarrel domain"/>
    <property type="match status" value="1"/>
</dbReference>
<reference evidence="10" key="1">
    <citation type="journal article" date="2019" name="Curr. Biol.">
        <title>Genome Sequence of Striga asiatica Provides Insight into the Evolution of Plant Parasitism.</title>
        <authorList>
            <person name="Yoshida S."/>
            <person name="Kim S."/>
            <person name="Wafula E.K."/>
            <person name="Tanskanen J."/>
            <person name="Kim Y.M."/>
            <person name="Honaas L."/>
            <person name="Yang Z."/>
            <person name="Spallek T."/>
            <person name="Conn C.E."/>
            <person name="Ichihashi Y."/>
            <person name="Cheong K."/>
            <person name="Cui S."/>
            <person name="Der J.P."/>
            <person name="Gundlach H."/>
            <person name="Jiao Y."/>
            <person name="Hori C."/>
            <person name="Ishida J.K."/>
            <person name="Kasahara H."/>
            <person name="Kiba T."/>
            <person name="Kim M.S."/>
            <person name="Koo N."/>
            <person name="Laohavisit A."/>
            <person name="Lee Y.H."/>
            <person name="Lumba S."/>
            <person name="McCourt P."/>
            <person name="Mortimer J.C."/>
            <person name="Mutuku J.M."/>
            <person name="Nomura T."/>
            <person name="Sasaki-Sekimoto Y."/>
            <person name="Seto Y."/>
            <person name="Wang Y."/>
            <person name="Wakatake T."/>
            <person name="Sakakibara H."/>
            <person name="Demura T."/>
            <person name="Yamaguchi S."/>
            <person name="Yoneyama K."/>
            <person name="Manabe R.I."/>
            <person name="Nelson D.C."/>
            <person name="Schulman A.H."/>
            <person name="Timko M.P."/>
            <person name="dePamphilis C.W."/>
            <person name="Choi D."/>
            <person name="Shirasu K."/>
        </authorList>
    </citation>
    <scope>NUCLEOTIDE SEQUENCE [LARGE SCALE GENOMIC DNA]</scope>
    <source>
        <strain evidence="10">cv. UVA1</strain>
    </source>
</reference>
<comment type="caution">
    <text evidence="9">The sequence shown here is derived from an EMBL/GenBank/DDBJ whole genome shotgun (WGS) entry which is preliminary data.</text>
</comment>
<feature type="domain" description="TF-B3" evidence="7">
    <location>
        <begin position="109"/>
        <end position="221"/>
    </location>
</feature>
<protein>
    <submittedName>
        <fullName evidence="9">AP2/B3 transcription factor family protein</fullName>
    </submittedName>
</protein>
<proteinExistence type="inferred from homology"/>
<evidence type="ECO:0000256" key="4">
    <source>
        <dbReference type="ARBA" id="ARBA00023125"/>
    </source>
</evidence>
<dbReference type="Pfam" id="PF02362">
    <property type="entry name" value="B3"/>
    <property type="match status" value="1"/>
</dbReference>
<evidence type="ECO:0000256" key="5">
    <source>
        <dbReference type="ARBA" id="ARBA00023163"/>
    </source>
</evidence>
<dbReference type="SUPFAM" id="SSF54171">
    <property type="entry name" value="DNA-binding domain"/>
    <property type="match status" value="1"/>
</dbReference>
<gene>
    <name evidence="9" type="ORF">STAS_05714</name>
</gene>
<dbReference type="InterPro" id="IPR016177">
    <property type="entry name" value="DNA-bd_dom_sf"/>
</dbReference>
<dbReference type="PROSITE" id="PS51032">
    <property type="entry name" value="AP2_ERF"/>
    <property type="match status" value="1"/>
</dbReference>
<keyword evidence="6" id="KW-0539">Nucleus</keyword>
<organism evidence="9 10">
    <name type="scientific">Striga asiatica</name>
    <name type="common">Asiatic witchweed</name>
    <name type="synonym">Buchnera asiatica</name>
    <dbReference type="NCBI Taxonomy" id="4170"/>
    <lineage>
        <taxon>Eukaryota</taxon>
        <taxon>Viridiplantae</taxon>
        <taxon>Streptophyta</taxon>
        <taxon>Embryophyta</taxon>
        <taxon>Tracheophyta</taxon>
        <taxon>Spermatophyta</taxon>
        <taxon>Magnoliopsida</taxon>
        <taxon>eudicotyledons</taxon>
        <taxon>Gunneridae</taxon>
        <taxon>Pentapetalae</taxon>
        <taxon>asterids</taxon>
        <taxon>lamiids</taxon>
        <taxon>Lamiales</taxon>
        <taxon>Orobanchaceae</taxon>
        <taxon>Buchnereae</taxon>
        <taxon>Striga</taxon>
    </lineage>
</organism>
<keyword evidence="5" id="KW-0804">Transcription</keyword>
<dbReference type="Gene3D" id="3.30.730.10">
    <property type="entry name" value="AP2/ERF domain"/>
    <property type="match status" value="1"/>
</dbReference>
<dbReference type="EMBL" id="BKCP01004283">
    <property type="protein sequence ID" value="GER29817.1"/>
    <property type="molecule type" value="Genomic_DNA"/>
</dbReference>
<evidence type="ECO:0000259" key="8">
    <source>
        <dbReference type="PROSITE" id="PS51032"/>
    </source>
</evidence>
<feature type="domain" description="AP2/ERF" evidence="8">
    <location>
        <begin position="1"/>
        <end position="50"/>
    </location>
</feature>
<evidence type="ECO:0000256" key="6">
    <source>
        <dbReference type="ARBA" id="ARBA00023242"/>
    </source>
</evidence>
<dbReference type="InterPro" id="IPR044800">
    <property type="entry name" value="LEC2-like"/>
</dbReference>
<accession>A0A5A7PBM7</accession>
<dbReference type="GO" id="GO:0005634">
    <property type="term" value="C:nucleus"/>
    <property type="evidence" value="ECO:0007669"/>
    <property type="project" value="UniProtKB-SubCell"/>
</dbReference>
<dbReference type="CDD" id="cd10017">
    <property type="entry name" value="B3_DNA"/>
    <property type="match status" value="1"/>
</dbReference>
<keyword evidence="3" id="KW-0805">Transcription regulation</keyword>
<dbReference type="InterPro" id="IPR015300">
    <property type="entry name" value="DNA-bd_pseudobarrel_sf"/>
</dbReference>
<dbReference type="SMART" id="SM01019">
    <property type="entry name" value="B3"/>
    <property type="match status" value="1"/>
</dbReference>
<dbReference type="Proteomes" id="UP000325081">
    <property type="component" value="Unassembled WGS sequence"/>
</dbReference>
<evidence type="ECO:0000256" key="3">
    <source>
        <dbReference type="ARBA" id="ARBA00023015"/>
    </source>
</evidence>
<dbReference type="InterPro" id="IPR036955">
    <property type="entry name" value="AP2/ERF_dom_sf"/>
</dbReference>
<dbReference type="AlphaFoldDB" id="A0A5A7PBM7"/>
<name>A0A5A7PBM7_STRAF</name>
<keyword evidence="4" id="KW-0238">DNA-binding</keyword>
<dbReference type="PANTHER" id="PTHR31140">
    <property type="entry name" value="B3 DOMAIN-CONTAINING TRANSCRIPTION FACTOR ABI3"/>
    <property type="match status" value="1"/>
</dbReference>
<evidence type="ECO:0000256" key="1">
    <source>
        <dbReference type="ARBA" id="ARBA00004123"/>
    </source>
</evidence>
<evidence type="ECO:0000313" key="9">
    <source>
        <dbReference type="EMBL" id="GER29817.1"/>
    </source>
</evidence>
<evidence type="ECO:0000256" key="2">
    <source>
        <dbReference type="ARBA" id="ARBA00009089"/>
    </source>
</evidence>
<dbReference type="OrthoDB" id="2020802at2759"/>
<comment type="subcellular location">
    <subcellularLocation>
        <location evidence="1">Nucleus</location>
    </subcellularLocation>
</comment>
<comment type="similarity">
    <text evidence="2">Belongs to the AP2/ERF transcription factor family. RAV subfamily.</text>
</comment>
<keyword evidence="10" id="KW-1185">Reference proteome</keyword>
<dbReference type="GO" id="GO:0003700">
    <property type="term" value="F:DNA-binding transcription factor activity"/>
    <property type="evidence" value="ECO:0007669"/>
    <property type="project" value="InterPro"/>
</dbReference>
<dbReference type="InterPro" id="IPR003340">
    <property type="entry name" value="B3_DNA-bd"/>
</dbReference>
<evidence type="ECO:0000313" key="10">
    <source>
        <dbReference type="Proteomes" id="UP000325081"/>
    </source>
</evidence>
<dbReference type="SMART" id="SM00380">
    <property type="entry name" value="AP2"/>
    <property type="match status" value="1"/>
</dbReference>
<dbReference type="GO" id="GO:0003677">
    <property type="term" value="F:DNA binding"/>
    <property type="evidence" value="ECO:0007669"/>
    <property type="project" value="UniProtKB-KW"/>
</dbReference>